<reference evidence="2 3" key="1">
    <citation type="submission" date="2023-06" db="EMBL/GenBank/DDBJ databases">
        <authorList>
            <person name="Oyuntsetseg B."/>
            <person name="Kim S.B."/>
        </authorList>
    </citation>
    <scope>NUCLEOTIDE SEQUENCE [LARGE SCALE GENOMIC DNA]</scope>
    <source>
        <strain evidence="2 3">2-15</strain>
    </source>
</reference>
<proteinExistence type="predicted"/>
<feature type="transmembrane region" description="Helical" evidence="1">
    <location>
        <begin position="23"/>
        <end position="44"/>
    </location>
</feature>
<name>A0A9Y2IJ00_9PSEU</name>
<keyword evidence="1" id="KW-0812">Transmembrane</keyword>
<dbReference type="RefSeq" id="WP_285970544.1">
    <property type="nucleotide sequence ID" value="NZ_CP127294.1"/>
</dbReference>
<keyword evidence="3" id="KW-1185">Reference proteome</keyword>
<protein>
    <submittedName>
        <fullName evidence="2">Uncharacterized protein</fullName>
    </submittedName>
</protein>
<feature type="transmembrane region" description="Helical" evidence="1">
    <location>
        <begin position="132"/>
        <end position="155"/>
    </location>
</feature>
<keyword evidence="1" id="KW-1133">Transmembrane helix</keyword>
<accession>A0A9Y2IJ00</accession>
<dbReference type="Proteomes" id="UP001236014">
    <property type="component" value="Chromosome"/>
</dbReference>
<dbReference type="KEGG" id="acab:QRX50_03430"/>
<organism evidence="2 3">
    <name type="scientific">Amycolatopsis carbonis</name>
    <dbReference type="NCBI Taxonomy" id="715471"/>
    <lineage>
        <taxon>Bacteria</taxon>
        <taxon>Bacillati</taxon>
        <taxon>Actinomycetota</taxon>
        <taxon>Actinomycetes</taxon>
        <taxon>Pseudonocardiales</taxon>
        <taxon>Pseudonocardiaceae</taxon>
        <taxon>Amycolatopsis</taxon>
    </lineage>
</organism>
<gene>
    <name evidence="2" type="ORF">QRX50_03430</name>
</gene>
<sequence length="161" mass="16363">MSYSDPYATFQTPVHEPPPPSRAVARVLSGLLGLVLTPVALGLLAAGGYRQQTLIAVMSTRRDALGIALLAGGAILLLLVAALGAWSSSGPLLGGLVGGVLPGVVALAMPEWGFDLLDVLPHGGLSFGLTTWLFSGALLAAGFLLVGTGLATTVARRRPAR</sequence>
<evidence type="ECO:0000313" key="2">
    <source>
        <dbReference type="EMBL" id="WIX79866.1"/>
    </source>
</evidence>
<feature type="transmembrane region" description="Helical" evidence="1">
    <location>
        <begin position="65"/>
        <end position="86"/>
    </location>
</feature>
<evidence type="ECO:0000256" key="1">
    <source>
        <dbReference type="SAM" id="Phobius"/>
    </source>
</evidence>
<keyword evidence="1" id="KW-0472">Membrane</keyword>
<dbReference type="EMBL" id="CP127294">
    <property type="protein sequence ID" value="WIX79866.1"/>
    <property type="molecule type" value="Genomic_DNA"/>
</dbReference>
<dbReference type="AlphaFoldDB" id="A0A9Y2IJ00"/>
<evidence type="ECO:0000313" key="3">
    <source>
        <dbReference type="Proteomes" id="UP001236014"/>
    </source>
</evidence>